<dbReference type="EMBL" id="QETF01000015">
    <property type="protein sequence ID" value="PWG16308.1"/>
    <property type="molecule type" value="Genomic_DNA"/>
</dbReference>
<dbReference type="Proteomes" id="UP000245293">
    <property type="component" value="Unassembled WGS sequence"/>
</dbReference>
<name>A0A2V1P3H7_9RHOB</name>
<accession>A0A2V1P3H7</accession>
<reference evidence="2" key="1">
    <citation type="submission" date="2018-05" db="EMBL/GenBank/DDBJ databases">
        <authorList>
            <person name="Du Z."/>
            <person name="Wang X."/>
        </authorList>
    </citation>
    <scope>NUCLEOTIDE SEQUENCE [LARGE SCALE GENOMIC DNA]</scope>
    <source>
        <strain evidence="2">WDS4C29</strain>
    </source>
</reference>
<sequence length="192" mass="21102">MTFSYIVIGMAVVIVLLILKSRFASFTAQSPNDYPDGPVFNIQTVLNGPMDCEGVIYGPTGRVASRFVARFEGSWDGNVGTLREVFDYDSGTRQERQWSLRLGNDGRIQATAPDVIGTGEGIQNGSAVRLKYRIKLTEDAGGHELDTVDWMYLMPNGTIINRSQFRKFGIKVAELVATMRPSRGDAGMTPGE</sequence>
<evidence type="ECO:0000313" key="1">
    <source>
        <dbReference type="EMBL" id="PWG16308.1"/>
    </source>
</evidence>
<evidence type="ECO:0000313" key="2">
    <source>
        <dbReference type="Proteomes" id="UP000245293"/>
    </source>
</evidence>
<dbReference type="RefSeq" id="WP_109389378.1">
    <property type="nucleotide sequence ID" value="NZ_QETF01000015.1"/>
</dbReference>
<dbReference type="Pfam" id="PF12915">
    <property type="entry name" value="DUF3833"/>
    <property type="match status" value="1"/>
</dbReference>
<keyword evidence="2" id="KW-1185">Reference proteome</keyword>
<gene>
    <name evidence="1" type="ORF">DFK10_12530</name>
</gene>
<dbReference type="OrthoDB" id="5296954at2"/>
<dbReference type="AlphaFoldDB" id="A0A2V1P3H7"/>
<protein>
    <submittedName>
        <fullName evidence="1">DUF3833 domain-containing protein</fullName>
    </submittedName>
</protein>
<dbReference type="InterPro" id="IPR024409">
    <property type="entry name" value="DUF3833"/>
</dbReference>
<comment type="caution">
    <text evidence="1">The sequence shown here is derived from an EMBL/GenBank/DDBJ whole genome shotgun (WGS) entry which is preliminary data.</text>
</comment>
<proteinExistence type="predicted"/>
<organism evidence="1 2">
    <name type="scientific">Salibaculum griseiflavum</name>
    <dbReference type="NCBI Taxonomy" id="1914409"/>
    <lineage>
        <taxon>Bacteria</taxon>
        <taxon>Pseudomonadati</taxon>
        <taxon>Pseudomonadota</taxon>
        <taxon>Alphaproteobacteria</taxon>
        <taxon>Rhodobacterales</taxon>
        <taxon>Roseobacteraceae</taxon>
        <taxon>Salibaculum</taxon>
    </lineage>
</organism>